<keyword evidence="2" id="KW-1185">Reference proteome</keyword>
<accession>A0A1B7NGJ8</accession>
<gene>
    <name evidence="1" type="ORF">K503DRAFT_765248</name>
</gene>
<proteinExistence type="predicted"/>
<dbReference type="EMBL" id="KV448128">
    <property type="protein sequence ID" value="OAX44081.1"/>
    <property type="molecule type" value="Genomic_DNA"/>
</dbReference>
<protein>
    <submittedName>
        <fullName evidence="1">Uncharacterized protein</fullName>
    </submittedName>
</protein>
<feature type="non-terminal residue" evidence="1">
    <location>
        <position position="181"/>
    </location>
</feature>
<dbReference type="Proteomes" id="UP000092154">
    <property type="component" value="Unassembled WGS sequence"/>
</dbReference>
<evidence type="ECO:0000313" key="1">
    <source>
        <dbReference type="EMBL" id="OAX44081.1"/>
    </source>
</evidence>
<reference evidence="1 2" key="1">
    <citation type="submission" date="2016-06" db="EMBL/GenBank/DDBJ databases">
        <title>Comparative genomics of the ectomycorrhizal sister species Rhizopogon vinicolor and Rhizopogon vesiculosus (Basidiomycota: Boletales) reveals a divergence of the mating type B locus.</title>
        <authorList>
            <consortium name="DOE Joint Genome Institute"/>
            <person name="Mujic A.B."/>
            <person name="Kuo A."/>
            <person name="Tritt A."/>
            <person name="Lipzen A."/>
            <person name="Chen C."/>
            <person name="Johnson J."/>
            <person name="Sharma A."/>
            <person name="Barry K."/>
            <person name="Grigoriev I.V."/>
            <person name="Spatafora J.W."/>
        </authorList>
    </citation>
    <scope>NUCLEOTIDE SEQUENCE [LARGE SCALE GENOMIC DNA]</scope>
    <source>
        <strain evidence="1 2">AM-OR11-026</strain>
    </source>
</reference>
<evidence type="ECO:0000313" key="2">
    <source>
        <dbReference type="Proteomes" id="UP000092154"/>
    </source>
</evidence>
<sequence length="181" mass="20072">MKTSPAGKLAMSIEHLWAPLHYSLILMQEVCRRKFSSALSPYGAERLIRGGIFHPATTPLCVTHTCLVLVHMDACNYYHADAHVPLPWMPAILAHADAHKLLSWMPSNLAHAEGGDFTNPVYRSFLASCSTSYFLTSTRRWTCLPAPTILGIRGSLHCVVSLLISWELQLTSAHLHTGRGR</sequence>
<dbReference type="InParanoid" id="A0A1B7NGJ8"/>
<dbReference type="AlphaFoldDB" id="A0A1B7NGJ8"/>
<name>A0A1B7NGJ8_9AGAM</name>
<organism evidence="1 2">
    <name type="scientific">Rhizopogon vinicolor AM-OR11-026</name>
    <dbReference type="NCBI Taxonomy" id="1314800"/>
    <lineage>
        <taxon>Eukaryota</taxon>
        <taxon>Fungi</taxon>
        <taxon>Dikarya</taxon>
        <taxon>Basidiomycota</taxon>
        <taxon>Agaricomycotina</taxon>
        <taxon>Agaricomycetes</taxon>
        <taxon>Agaricomycetidae</taxon>
        <taxon>Boletales</taxon>
        <taxon>Suillineae</taxon>
        <taxon>Rhizopogonaceae</taxon>
        <taxon>Rhizopogon</taxon>
    </lineage>
</organism>